<accession>A0A0F9CFJ9</accession>
<comment type="caution">
    <text evidence="2">The sequence shown here is derived from an EMBL/GenBank/DDBJ whole genome shotgun (WGS) entry which is preliminary data.</text>
</comment>
<feature type="compositionally biased region" description="Low complexity" evidence="1">
    <location>
        <begin position="176"/>
        <end position="188"/>
    </location>
</feature>
<sequence>MVQQQRLGGAVTVTRHSLVKCRTKGCPFTPDQHDEWMELCSRAPEHGHRHDQPSHQHWPKRSQGGKEIVAVLCWPFHDRVDNGDFGNDVKEVPGRGRVYFAWDIHGNTLIEREVMPSDLRTPNSDQREVGRESGLVLSAAAEAVKSGSIIRSDRGDEGKADPTLPRGSEGAMKPDSVAAHTSAAAPSAEQSKEESEIISPPTSQRRRAPKGGSTSSTGRAGNQHVDDTTPLSTKEESDADTSVPRGPDRGDSGGTVVGDSDSVPLTHEQRCAIAQAIRDTEWNRQWFAGDTGNLWIEQLGESAEQYLSDFGYQPESLANILRVCAAIKPAYRNVNLRFSHHVVVYDQPPEDRMRWLAECEENQWSVAEFRRQVKGTKPRVKRWSLEELRELGQQFMRETALGEGESYLAGDFLDWLGKS</sequence>
<gene>
    <name evidence="2" type="ORF">LCGC14_2331060</name>
</gene>
<dbReference type="EMBL" id="LAZR01033509">
    <property type="protein sequence ID" value="KKL47884.1"/>
    <property type="molecule type" value="Genomic_DNA"/>
</dbReference>
<protein>
    <submittedName>
        <fullName evidence="2">Uncharacterized protein</fullName>
    </submittedName>
</protein>
<evidence type="ECO:0000256" key="1">
    <source>
        <dbReference type="SAM" id="MobiDB-lite"/>
    </source>
</evidence>
<name>A0A0F9CFJ9_9ZZZZ</name>
<evidence type="ECO:0000313" key="2">
    <source>
        <dbReference type="EMBL" id="KKL47884.1"/>
    </source>
</evidence>
<feature type="region of interest" description="Disordered" evidence="1">
    <location>
        <begin position="115"/>
        <end position="134"/>
    </location>
</feature>
<proteinExistence type="predicted"/>
<dbReference type="AlphaFoldDB" id="A0A0F9CFJ9"/>
<feature type="region of interest" description="Disordered" evidence="1">
    <location>
        <begin position="148"/>
        <end position="263"/>
    </location>
</feature>
<feature type="compositionally biased region" description="Basic and acidic residues" evidence="1">
    <location>
        <begin position="151"/>
        <end position="160"/>
    </location>
</feature>
<reference evidence="2" key="1">
    <citation type="journal article" date="2015" name="Nature">
        <title>Complex archaea that bridge the gap between prokaryotes and eukaryotes.</title>
        <authorList>
            <person name="Spang A."/>
            <person name="Saw J.H."/>
            <person name="Jorgensen S.L."/>
            <person name="Zaremba-Niedzwiedzka K."/>
            <person name="Martijn J."/>
            <person name="Lind A.E."/>
            <person name="van Eijk R."/>
            <person name="Schleper C."/>
            <person name="Guy L."/>
            <person name="Ettema T.J."/>
        </authorList>
    </citation>
    <scope>NUCLEOTIDE SEQUENCE</scope>
</reference>
<organism evidence="2">
    <name type="scientific">marine sediment metagenome</name>
    <dbReference type="NCBI Taxonomy" id="412755"/>
    <lineage>
        <taxon>unclassified sequences</taxon>
        <taxon>metagenomes</taxon>
        <taxon>ecological metagenomes</taxon>
    </lineage>
</organism>